<evidence type="ECO:0000256" key="15">
    <source>
        <dbReference type="PROSITE-ProRule" id="PRU00175"/>
    </source>
</evidence>
<dbReference type="GO" id="GO:0008270">
    <property type="term" value="F:zinc ion binding"/>
    <property type="evidence" value="ECO:0007669"/>
    <property type="project" value="UniProtKB-KW"/>
</dbReference>
<feature type="region of interest" description="Disordered" evidence="17">
    <location>
        <begin position="1"/>
        <end position="72"/>
    </location>
</feature>
<dbReference type="InterPro" id="IPR001841">
    <property type="entry name" value="Znf_RING"/>
</dbReference>
<keyword evidence="11 15" id="KW-0863">Zinc-finger</keyword>
<dbReference type="InterPro" id="IPR011016">
    <property type="entry name" value="Znf_RING-CH"/>
</dbReference>
<dbReference type="Pfam" id="PF22999">
    <property type="entry name" value="LTN1_E3_ligase_6th"/>
    <property type="match status" value="1"/>
</dbReference>
<evidence type="ECO:0000256" key="10">
    <source>
        <dbReference type="ARBA" id="ARBA00022737"/>
    </source>
</evidence>
<evidence type="ECO:0000259" key="18">
    <source>
        <dbReference type="PROSITE" id="PS50089"/>
    </source>
</evidence>
<evidence type="ECO:0000256" key="11">
    <source>
        <dbReference type="ARBA" id="ARBA00022771"/>
    </source>
</evidence>
<comment type="similarity">
    <text evidence="4 16">Belongs to the LTN1 family.</text>
</comment>
<comment type="function">
    <text evidence="16">E3 ubiquitin-protein ligase. Component of the ribosome quality control complex (RQC), a ribosome-associated complex that mediates ubiquitination and extraction of incompletely synthesized nascent chains for proteasomal degradation.</text>
</comment>
<keyword evidence="9 16" id="KW-0479">Metal-binding</keyword>
<evidence type="ECO:0000256" key="7">
    <source>
        <dbReference type="ARBA" id="ARBA00022490"/>
    </source>
</evidence>
<dbReference type="Pfam" id="PF22958">
    <property type="entry name" value="Ltn1_1st"/>
    <property type="match status" value="1"/>
</dbReference>
<dbReference type="PANTHER" id="PTHR12389:SF0">
    <property type="entry name" value="E3 UBIQUITIN-PROTEIN LIGASE LISTERIN"/>
    <property type="match status" value="1"/>
</dbReference>
<evidence type="ECO:0000256" key="13">
    <source>
        <dbReference type="ARBA" id="ARBA00022833"/>
    </source>
</evidence>
<keyword evidence="13 16" id="KW-0862">Zinc</keyword>
<comment type="pathway">
    <text evidence="3 16">Protein modification; protein ubiquitination.</text>
</comment>
<dbReference type="EMBL" id="KN882061">
    <property type="protein sequence ID" value="KIY45151.1"/>
    <property type="molecule type" value="Genomic_DNA"/>
</dbReference>
<dbReference type="SUPFAM" id="SSF57850">
    <property type="entry name" value="RING/U-box"/>
    <property type="match status" value="1"/>
</dbReference>
<evidence type="ECO:0000256" key="17">
    <source>
        <dbReference type="SAM" id="MobiDB-lite"/>
    </source>
</evidence>
<dbReference type="EC" id="2.3.2.27" evidence="5 16"/>
<dbReference type="InterPro" id="IPR054476">
    <property type="entry name" value="Ltn1_N"/>
</dbReference>
<feature type="compositionally biased region" description="Basic and acidic residues" evidence="17">
    <location>
        <begin position="27"/>
        <end position="36"/>
    </location>
</feature>
<keyword evidence="8 16" id="KW-0808">Transferase</keyword>
<dbReference type="OrthoDB" id="6108at2759"/>
<dbReference type="InterPro" id="IPR013083">
    <property type="entry name" value="Znf_RING/FYVE/PHD"/>
</dbReference>
<dbReference type="UniPathway" id="UPA00143"/>
<evidence type="ECO:0000256" key="6">
    <source>
        <dbReference type="ARBA" id="ARBA00017157"/>
    </source>
</evidence>
<dbReference type="SMART" id="SM00744">
    <property type="entry name" value="RINGv"/>
    <property type="match status" value="1"/>
</dbReference>
<keyword evidence="10" id="KW-0677">Repeat</keyword>
<evidence type="ECO:0000256" key="8">
    <source>
        <dbReference type="ARBA" id="ARBA00022679"/>
    </source>
</evidence>
<dbReference type="GO" id="GO:0005829">
    <property type="term" value="C:cytosol"/>
    <property type="evidence" value="ECO:0007669"/>
    <property type="project" value="UniProtKB-SubCell"/>
</dbReference>
<name>A0A0D7A5G9_9AGAR</name>
<dbReference type="GO" id="GO:0043023">
    <property type="term" value="F:ribosomal large subunit binding"/>
    <property type="evidence" value="ECO:0007669"/>
    <property type="project" value="TreeGrafter"/>
</dbReference>
<organism evidence="19 20">
    <name type="scientific">Fistulina hepatica ATCC 64428</name>
    <dbReference type="NCBI Taxonomy" id="1128425"/>
    <lineage>
        <taxon>Eukaryota</taxon>
        <taxon>Fungi</taxon>
        <taxon>Dikarya</taxon>
        <taxon>Basidiomycota</taxon>
        <taxon>Agaricomycotina</taxon>
        <taxon>Agaricomycetes</taxon>
        <taxon>Agaricomycetidae</taxon>
        <taxon>Agaricales</taxon>
        <taxon>Fistulinaceae</taxon>
        <taxon>Fistulina</taxon>
    </lineage>
</organism>
<evidence type="ECO:0000256" key="9">
    <source>
        <dbReference type="ARBA" id="ARBA00022723"/>
    </source>
</evidence>
<dbReference type="FunFam" id="3.30.40.10:FF:000038">
    <property type="entry name" value="E3 ubiquitin-protein ligase listerin"/>
    <property type="match status" value="1"/>
</dbReference>
<evidence type="ECO:0000256" key="5">
    <source>
        <dbReference type="ARBA" id="ARBA00012483"/>
    </source>
</evidence>
<gene>
    <name evidence="19" type="ORF">FISHEDRAFT_49914</name>
</gene>
<dbReference type="GO" id="GO:0061630">
    <property type="term" value="F:ubiquitin protein ligase activity"/>
    <property type="evidence" value="ECO:0007669"/>
    <property type="project" value="UniProtKB-UniRule"/>
</dbReference>
<dbReference type="GO" id="GO:0072344">
    <property type="term" value="P:rescue of stalled ribosome"/>
    <property type="evidence" value="ECO:0007669"/>
    <property type="project" value="UniProtKB-UniRule"/>
</dbReference>
<dbReference type="SUPFAM" id="SSF48371">
    <property type="entry name" value="ARM repeat"/>
    <property type="match status" value="1"/>
</dbReference>
<evidence type="ECO:0000256" key="12">
    <source>
        <dbReference type="ARBA" id="ARBA00022786"/>
    </source>
</evidence>
<feature type="compositionally biased region" description="Basic residues" evidence="17">
    <location>
        <begin position="14"/>
        <end position="23"/>
    </location>
</feature>
<accession>A0A0D7A5G9</accession>
<dbReference type="GO" id="GO:1990116">
    <property type="term" value="P:ribosome-associated ubiquitin-dependent protein catabolic process"/>
    <property type="evidence" value="ECO:0007669"/>
    <property type="project" value="UniProtKB-UniRule"/>
</dbReference>
<dbReference type="PANTHER" id="PTHR12389">
    <property type="entry name" value="ZINC FINGER PROTEIN 294"/>
    <property type="match status" value="1"/>
</dbReference>
<sequence>MAKGSIKSSATAGTRKKHARKAAGSHSVEEPATEKRPKNKDKKSKNKEPRQKSYIPPVRPAPVQPDPLETTGLAHKLPPELLVVLRSLSKKAPATKIKALDELNSSWVEKAKLDEDGHDSVTYALVDVIPVWLHHAPALFLHSSHRIRLLSMRIHADLLQISSVNDAVWSFIHEVASAHQVECVLGAWCMSTYDVDRVTALAARKSWSGVALEDEQSAAVLAFALRAVLDPDGLYAMLNPVPGGARSDEDREHGEEAHDRMARFRVGGLGALLWILGTALVTFPYTRCSYRNGIVDNVSTVSLDEALGKQALWTSLSGCRPTDFGYEQPSVRRAAWGFLHAVIRHGKASSAMGEAILRSAWVDRDATVQNVMWQPLLTFLKGNPQAWEQPQADEENGDEETRPDSAYSDFLRFLQLGCSGSPLQGYPIVIIILSSIPSSTLVSSIGPPFDNLFQSFWAAIDSRALTSLQREQASAAFLSSLLECVVFLVRKVYADEGYRGALFPGKDLSSVDAQLNNFVKSQLERAWEETVSGKLKIVYRDFAQSLARTLVDLQAIKPDVGNVAWDCLTDKMRASAEAAEATGSFGILLDIFRTKFEDVPSLQKAKDLLLQQVVHLLIGKADELVSGLFTDSGPRLYNVLGTLVGLIDASGATIFEESAFAARCDGFIEENVATLLRLSPSILWAYLRSRGDKHHAESLWELILSILAEKSADDAEFDTVLKAADEGKLPSSLVPRPGGTFLDPSLVELIHDVSASEDTADSLRKFSGMLRHSSESLERTATARLILYSSGLFLSRRGVSDAIERISSTFLDDVDQLFHSTEYAALIQSSLQLLSVVLDLKLTVSEDVFSALILLTQLFPHSCPDIPIQTTGQAKRLLDTWWRQSSSDQQARVIDSVASKLSGIIPDVASLPRPEHIFNMVSGGDEICHRLRRLLSTSILPEQEIVDALLDHEIPYHAYSSLAVIDTLIPDNYDSDSEDEPGQNYEYDAHGYSSYARILIALSQYYTEDRLVAKANLWIIRHFIAFVIYARDFLSLPSRPSPLFNIEAAGHGLSAFVLQMQSIIAYLLQVDAEDTRWKIDVLDDIISQRPLKDPTPLQTFLKEVLSRALETDSVRDARVVFTLLQHLLDDADATEAAHWVLLCRKLEKTDPQVTLGILSAVAKFGPETAILDRYRNELAASLLGISARKANVEGLAVLRRLGATAPDTESGVIFLPQPRAVNVVKACQLWINSDDDDVDEATLSAMTLVFVNLIGILQTVSGSHWGFIFDVIENNLENCSLTEEDSLPVLSRSLKAIIAIREHASTTRSLWLDWEPRSATILRLVVDLACVKSDSVRPSAPRSACRELLLALLQDLPPSLVDENTLPKMCHLVWDNSGVVQSMAYHFLQMAAKRRTEHLVIEAGVDTESVFKAELPMELMEMLQLQPTSRFEATFPSFDFVVECLFQYVFGLLLSWMILFDLFTDASMKVRSSYIEQLRDAKVVETALMPNLVHLLRLDQGIAKSFKLDIWAVDEYYVQLFEPGTSFGLCLFAAHVYYRALSTIPTMISSWVNDCKDRQLSTAIGAYTSQHFSPVIIKGELAHVKDPSITSDLVDENFTVKVSTAINEVVASYLVDEHQLEIRIRIPSDWPLHRVEVRDVQRIGVDEQRWRAWILATQQIMWSQDGRITDALGLFKKNVTLHFDGQAECAICYSIISVMDTSLPRKPCRTCKNKFHASCLYRWFSTSHSTSCPMCRTNIL</sequence>
<dbReference type="GO" id="GO:1990112">
    <property type="term" value="C:RQC complex"/>
    <property type="evidence" value="ECO:0007669"/>
    <property type="project" value="UniProtKB-UniRule"/>
</dbReference>
<dbReference type="InterPro" id="IPR054478">
    <property type="entry name" value="LTN1_UBC"/>
</dbReference>
<evidence type="ECO:0000313" key="19">
    <source>
        <dbReference type="EMBL" id="KIY45151.1"/>
    </source>
</evidence>
<feature type="domain" description="RING-type" evidence="18">
    <location>
        <begin position="1689"/>
        <end position="1736"/>
    </location>
</feature>
<dbReference type="GO" id="GO:0016567">
    <property type="term" value="P:protein ubiquitination"/>
    <property type="evidence" value="ECO:0007669"/>
    <property type="project" value="UniProtKB-UniPathway"/>
</dbReference>
<evidence type="ECO:0000256" key="2">
    <source>
        <dbReference type="ARBA" id="ARBA00004514"/>
    </source>
</evidence>
<dbReference type="InterPro" id="IPR016024">
    <property type="entry name" value="ARM-type_fold"/>
</dbReference>
<proteinExistence type="inferred from homology"/>
<protein>
    <recommendedName>
        <fullName evidence="6 16">E3 ubiquitin-protein ligase listerin</fullName>
        <ecNumber evidence="5 16">2.3.2.27</ecNumber>
    </recommendedName>
    <alternativeName>
        <fullName evidence="16">RING-type E3 ubiquitin transferase listerin</fullName>
    </alternativeName>
</protein>
<dbReference type="InterPro" id="IPR039795">
    <property type="entry name" value="LTN1/Rkr1"/>
</dbReference>
<comment type="catalytic activity">
    <reaction evidence="1 16">
        <text>S-ubiquitinyl-[E2 ubiquitin-conjugating enzyme]-L-cysteine + [acceptor protein]-L-lysine = [E2 ubiquitin-conjugating enzyme]-L-cysteine + N(6)-ubiquitinyl-[acceptor protein]-L-lysine.</text>
        <dbReference type="EC" id="2.3.2.27"/>
    </reaction>
</comment>
<evidence type="ECO:0000313" key="20">
    <source>
        <dbReference type="Proteomes" id="UP000054144"/>
    </source>
</evidence>
<dbReference type="Proteomes" id="UP000054144">
    <property type="component" value="Unassembled WGS sequence"/>
</dbReference>
<dbReference type="Pfam" id="PF23009">
    <property type="entry name" value="UBC_like"/>
    <property type="match status" value="1"/>
</dbReference>
<comment type="subcellular location">
    <subcellularLocation>
        <location evidence="2">Cytoplasm</location>
        <location evidence="2">Cytosol</location>
    </subcellularLocation>
</comment>
<evidence type="ECO:0000256" key="14">
    <source>
        <dbReference type="ARBA" id="ARBA00055150"/>
    </source>
</evidence>
<reference evidence="19 20" key="1">
    <citation type="journal article" date="2015" name="Fungal Genet. Biol.">
        <title>Evolution of novel wood decay mechanisms in Agaricales revealed by the genome sequences of Fistulina hepatica and Cylindrobasidium torrendii.</title>
        <authorList>
            <person name="Floudas D."/>
            <person name="Held B.W."/>
            <person name="Riley R."/>
            <person name="Nagy L.G."/>
            <person name="Koehler G."/>
            <person name="Ransdell A.S."/>
            <person name="Younus H."/>
            <person name="Chow J."/>
            <person name="Chiniquy J."/>
            <person name="Lipzen A."/>
            <person name="Tritt A."/>
            <person name="Sun H."/>
            <person name="Haridas S."/>
            <person name="LaButti K."/>
            <person name="Ohm R.A."/>
            <person name="Kues U."/>
            <person name="Blanchette R.A."/>
            <person name="Grigoriev I.V."/>
            <person name="Minto R.E."/>
            <person name="Hibbett D.S."/>
        </authorList>
    </citation>
    <scope>NUCLEOTIDE SEQUENCE [LARGE SCALE GENOMIC DNA]</scope>
    <source>
        <strain evidence="19 20">ATCC 64428</strain>
    </source>
</reference>
<comment type="function">
    <text evidence="14">E3 ubiquitin-protein ligase component of the ribosome quality control complex (RQC), a ribosome-associated complex that mediates ubiquitination and extraction of incompletely synthesized nascent chains for proteasomal degradation. Mediates ubiquitination of proteins derived from mRNAs lacking stop codons (non-stop proteins) and other translation arrest products induced by poly-lysine sequences and tandem rare codons. Ubiquitination leads to CDC48 recruitment for extraction and degradation of the incomplete translation product. May indirectly play a role in chromatin function and transcription.</text>
</comment>
<keyword evidence="12 16" id="KW-0833">Ubl conjugation pathway</keyword>
<feature type="compositionally biased region" description="Polar residues" evidence="17">
    <location>
        <begin position="1"/>
        <end position="12"/>
    </location>
</feature>
<evidence type="ECO:0000256" key="4">
    <source>
        <dbReference type="ARBA" id="ARBA00007997"/>
    </source>
</evidence>
<evidence type="ECO:0000256" key="16">
    <source>
        <dbReference type="RuleBase" id="RU367090"/>
    </source>
</evidence>
<evidence type="ECO:0000256" key="1">
    <source>
        <dbReference type="ARBA" id="ARBA00000900"/>
    </source>
</evidence>
<evidence type="ECO:0000256" key="3">
    <source>
        <dbReference type="ARBA" id="ARBA00004906"/>
    </source>
</evidence>
<dbReference type="InterPro" id="IPR054477">
    <property type="entry name" value="LTN1_E3_ligase_6th"/>
</dbReference>
<dbReference type="PROSITE" id="PS50089">
    <property type="entry name" value="ZF_RING_2"/>
    <property type="match status" value="1"/>
</dbReference>
<dbReference type="InterPro" id="IPR039804">
    <property type="entry name" value="RING-CH-C4HC3_LTN1"/>
</dbReference>
<dbReference type="CDD" id="cd16491">
    <property type="entry name" value="RING-CH-C4HC3_LTN1"/>
    <property type="match status" value="1"/>
</dbReference>
<dbReference type="Gene3D" id="3.30.40.10">
    <property type="entry name" value="Zinc/RING finger domain, C3HC4 (zinc finger)"/>
    <property type="match status" value="1"/>
</dbReference>
<keyword evidence="7" id="KW-0963">Cytoplasm</keyword>
<dbReference type="Pfam" id="PF13639">
    <property type="entry name" value="zf-RING_2"/>
    <property type="match status" value="1"/>
</dbReference>
<keyword evidence="20" id="KW-1185">Reference proteome</keyword>
<comment type="subunit">
    <text evidence="16">Component of the ribosome quality control complex (RQC).</text>
</comment>